<organism evidence="1">
    <name type="scientific">marine sediment metagenome</name>
    <dbReference type="NCBI Taxonomy" id="412755"/>
    <lineage>
        <taxon>unclassified sequences</taxon>
        <taxon>metagenomes</taxon>
        <taxon>ecological metagenomes</taxon>
    </lineage>
</organism>
<dbReference type="AlphaFoldDB" id="A0A0F9PKP0"/>
<proteinExistence type="predicted"/>
<sequence>MSRDVFRPLREPARTLYDAFQKEVLNRAGRDIEQWQGAERGAVWLAARDYAQQHGLRVPTIAEVNQAGNLAYGHIDYGAKWAYGVARTMVKVVQAAEGE</sequence>
<name>A0A0F9PKP0_9ZZZZ</name>
<evidence type="ECO:0000313" key="1">
    <source>
        <dbReference type="EMBL" id="KKM93807.1"/>
    </source>
</evidence>
<protein>
    <submittedName>
        <fullName evidence="1">Uncharacterized protein</fullName>
    </submittedName>
</protein>
<comment type="caution">
    <text evidence="1">The sequence shown here is derived from an EMBL/GenBank/DDBJ whole genome shotgun (WGS) entry which is preliminary data.</text>
</comment>
<reference evidence="1" key="1">
    <citation type="journal article" date="2015" name="Nature">
        <title>Complex archaea that bridge the gap between prokaryotes and eukaryotes.</title>
        <authorList>
            <person name="Spang A."/>
            <person name="Saw J.H."/>
            <person name="Jorgensen S.L."/>
            <person name="Zaremba-Niedzwiedzka K."/>
            <person name="Martijn J."/>
            <person name="Lind A.E."/>
            <person name="van Eijk R."/>
            <person name="Schleper C."/>
            <person name="Guy L."/>
            <person name="Ettema T.J."/>
        </authorList>
    </citation>
    <scope>NUCLEOTIDE SEQUENCE</scope>
</reference>
<gene>
    <name evidence="1" type="ORF">LCGC14_1204720</name>
</gene>
<accession>A0A0F9PKP0</accession>
<dbReference type="EMBL" id="LAZR01006220">
    <property type="protein sequence ID" value="KKM93807.1"/>
    <property type="molecule type" value="Genomic_DNA"/>
</dbReference>